<feature type="region of interest" description="Disordered" evidence="2">
    <location>
        <begin position="276"/>
        <end position="306"/>
    </location>
</feature>
<dbReference type="GO" id="GO:0030686">
    <property type="term" value="C:90S preribosome"/>
    <property type="evidence" value="ECO:0007669"/>
    <property type="project" value="TreeGrafter"/>
</dbReference>
<feature type="compositionally biased region" description="Basic and acidic residues" evidence="2">
    <location>
        <begin position="587"/>
        <end position="605"/>
    </location>
</feature>
<feature type="compositionally biased region" description="Basic and acidic residues" evidence="2">
    <location>
        <begin position="402"/>
        <end position="421"/>
    </location>
</feature>
<feature type="region of interest" description="Disordered" evidence="2">
    <location>
        <begin position="587"/>
        <end position="693"/>
    </location>
</feature>
<feature type="compositionally biased region" description="Basic and acidic residues" evidence="2">
    <location>
        <begin position="633"/>
        <end position="647"/>
    </location>
</feature>
<evidence type="ECO:0000313" key="4">
    <source>
        <dbReference type="EMBL" id="KAJ3789640.1"/>
    </source>
</evidence>
<evidence type="ECO:0000259" key="3">
    <source>
        <dbReference type="Pfam" id="PF12936"/>
    </source>
</evidence>
<dbReference type="Pfam" id="PF05178">
    <property type="entry name" value="Kri1"/>
    <property type="match status" value="1"/>
</dbReference>
<feature type="region of interest" description="Disordered" evidence="2">
    <location>
        <begin position="219"/>
        <end position="249"/>
    </location>
</feature>
<dbReference type="Pfam" id="PF12936">
    <property type="entry name" value="Kri1_C"/>
    <property type="match status" value="1"/>
</dbReference>
<protein>
    <submittedName>
        <fullName evidence="4">KRI1-like family C-terminal-domain-containing protein</fullName>
    </submittedName>
</protein>
<feature type="region of interest" description="Disordered" evidence="2">
    <location>
        <begin position="108"/>
        <end position="131"/>
    </location>
</feature>
<feature type="region of interest" description="Disordered" evidence="2">
    <location>
        <begin position="140"/>
        <end position="159"/>
    </location>
</feature>
<accession>A0AA38TYL6</accession>
<feature type="compositionally biased region" description="Basic residues" evidence="2">
    <location>
        <begin position="677"/>
        <end position="686"/>
    </location>
</feature>
<feature type="compositionally biased region" description="Basic residues" evidence="2">
    <location>
        <begin position="618"/>
        <end position="631"/>
    </location>
</feature>
<gene>
    <name evidence="4" type="ORF">GGU10DRAFT_260263</name>
</gene>
<comment type="caution">
    <text evidence="4">The sequence shown here is derived from an EMBL/GenBank/DDBJ whole genome shotgun (WGS) entry which is preliminary data.</text>
</comment>
<sequence length="693" mass="79694">MSLLSDAESDSEFQLTINEHYANAFQYKKEREELEQLKLKYGSDEEGEDETDSEEDESEDEDGEELTPAVDAAILRTLARIKRKDPEIYNAKTGIFEEFPSIEISVDEQKKLGPTKPISKPAKDKSKPVTMRQVAMEAQLQTLSRSPSLESLTHAEEQRQLRDETIAAIQQIDDVNNEGDDLFVLREKTKDEQEQEEEEYRSFLEREVGGDLKALVSIEESTWKDEAPPTTENEKKMKKRKGKNPEKAAEDAQEFLMNYILNRGWIDRSTHHVPTYKEVTSSKSKGKSKTSDGKEAIEEIDDLPAGEVMLPTADSEIGEEDFEDIVDRFESSYNFRFEEPDAAVIQTHPRQISSLVRREDTTRKEARERRKQRREEEIQKKREEVKRLKTLKTKELRMKLDRIGKEAGKSLEDDPTLRELDLEGDWDPEAHDRQMTGLYGDDADYDEDGKPTWEDDIDIGDIPLLDGLENESQSKKKKKKKIKDREDDGVNIDAMDADVAKVDDADDDDEWDGTEEMRKRKVEEYMDEVYGLDFNDMVGGMPTRFHYAHVQPESFHLSPAEILMAKDSELNDYMGIKQFAPYRKAGKWDSNRGERLKELRQKIGERGYGNDTPQVGKPAKKRMGKKERMKMKTAGDLDAGKDAEKEAAAAGQSTTPENSKRKRSSEDVEIHDNAEGRKKRRRHKKKDVMDDTV</sequence>
<dbReference type="GO" id="GO:0005730">
    <property type="term" value="C:nucleolus"/>
    <property type="evidence" value="ECO:0007669"/>
    <property type="project" value="TreeGrafter"/>
</dbReference>
<feature type="region of interest" description="Disordered" evidence="2">
    <location>
        <begin position="344"/>
        <end position="381"/>
    </location>
</feature>
<evidence type="ECO:0000313" key="5">
    <source>
        <dbReference type="Proteomes" id="UP001163798"/>
    </source>
</evidence>
<feature type="compositionally biased region" description="Polar residues" evidence="2">
    <location>
        <begin position="140"/>
        <end position="151"/>
    </location>
</feature>
<dbReference type="GO" id="GO:0000447">
    <property type="term" value="P:endonucleolytic cleavage in ITS1 to separate SSU-rRNA from 5.8S rRNA and LSU-rRNA from tricistronic rRNA transcript (SSU-rRNA, 5.8S rRNA, LSU-rRNA)"/>
    <property type="evidence" value="ECO:0007669"/>
    <property type="project" value="TreeGrafter"/>
</dbReference>
<keyword evidence="5" id="KW-1185">Reference proteome</keyword>
<dbReference type="PANTHER" id="PTHR14490:SF5">
    <property type="entry name" value="PROTEIN KRI1 HOMOLOG"/>
    <property type="match status" value="1"/>
</dbReference>
<dbReference type="Proteomes" id="UP001163798">
    <property type="component" value="Unassembled WGS sequence"/>
</dbReference>
<evidence type="ECO:0000256" key="2">
    <source>
        <dbReference type="SAM" id="MobiDB-lite"/>
    </source>
</evidence>
<feature type="compositionally biased region" description="Basic and acidic residues" evidence="2">
    <location>
        <begin position="221"/>
        <end position="235"/>
    </location>
</feature>
<evidence type="ECO:0000256" key="1">
    <source>
        <dbReference type="ARBA" id="ARBA00007473"/>
    </source>
</evidence>
<feature type="region of interest" description="Disordered" evidence="2">
    <location>
        <begin position="36"/>
        <end position="70"/>
    </location>
</feature>
<dbReference type="EMBL" id="MU793258">
    <property type="protein sequence ID" value="KAJ3789640.1"/>
    <property type="molecule type" value="Genomic_DNA"/>
</dbReference>
<dbReference type="AlphaFoldDB" id="A0AA38TYL6"/>
<name>A0AA38TYL6_9AGAR</name>
<feature type="region of interest" description="Disordered" evidence="2">
    <location>
        <begin position="402"/>
        <end position="514"/>
    </location>
</feature>
<comment type="similarity">
    <text evidence="1">Belongs to the KRI1 family.</text>
</comment>
<dbReference type="InterPro" id="IPR024626">
    <property type="entry name" value="Kri1-like_C"/>
</dbReference>
<proteinExistence type="inferred from homology"/>
<organism evidence="4 5">
    <name type="scientific">Lentinula aff. detonsa</name>
    <dbReference type="NCBI Taxonomy" id="2804958"/>
    <lineage>
        <taxon>Eukaryota</taxon>
        <taxon>Fungi</taxon>
        <taxon>Dikarya</taxon>
        <taxon>Basidiomycota</taxon>
        <taxon>Agaricomycotina</taxon>
        <taxon>Agaricomycetes</taxon>
        <taxon>Agaricomycetidae</taxon>
        <taxon>Agaricales</taxon>
        <taxon>Marasmiineae</taxon>
        <taxon>Omphalotaceae</taxon>
        <taxon>Lentinula</taxon>
    </lineage>
</organism>
<feature type="compositionally biased region" description="Acidic residues" evidence="2">
    <location>
        <begin position="44"/>
        <end position="65"/>
    </location>
</feature>
<dbReference type="PANTHER" id="PTHR14490">
    <property type="entry name" value="ZINC FINGER, ZZ TYPE"/>
    <property type="match status" value="1"/>
</dbReference>
<feature type="domain" description="Kri1-like C-terminal" evidence="3">
    <location>
        <begin position="520"/>
        <end position="602"/>
    </location>
</feature>
<feature type="compositionally biased region" description="Basic and acidic residues" evidence="2">
    <location>
        <begin position="356"/>
        <end position="381"/>
    </location>
</feature>
<reference evidence="4" key="1">
    <citation type="submission" date="2022-08" db="EMBL/GenBank/DDBJ databases">
        <authorList>
            <consortium name="DOE Joint Genome Institute"/>
            <person name="Min B."/>
            <person name="Riley R."/>
            <person name="Sierra-Patev S."/>
            <person name="Naranjo-Ortiz M."/>
            <person name="Looney B."/>
            <person name="Konkel Z."/>
            <person name="Slot J.C."/>
            <person name="Sakamoto Y."/>
            <person name="Steenwyk J.L."/>
            <person name="Rokas A."/>
            <person name="Carro J."/>
            <person name="Camarero S."/>
            <person name="Ferreira P."/>
            <person name="Molpeceres G."/>
            <person name="Ruiz-Duenas F.J."/>
            <person name="Serrano A."/>
            <person name="Henrissat B."/>
            <person name="Drula E."/>
            <person name="Hughes K.W."/>
            <person name="Mata J.L."/>
            <person name="Ishikawa N.K."/>
            <person name="Vargas-Isla R."/>
            <person name="Ushijima S."/>
            <person name="Smith C.A."/>
            <person name="Ahrendt S."/>
            <person name="Andreopoulos W."/>
            <person name="He G."/>
            <person name="Labutti K."/>
            <person name="Lipzen A."/>
            <person name="Ng V."/>
            <person name="Sandor L."/>
            <person name="Barry K."/>
            <person name="Martinez A.T."/>
            <person name="Xiao Y."/>
            <person name="Gibbons J.G."/>
            <person name="Terashima K."/>
            <person name="Hibbett D.S."/>
            <person name="Grigoriev I.V."/>
        </authorList>
    </citation>
    <scope>NUCLEOTIDE SEQUENCE</scope>
    <source>
        <strain evidence="4">TFB10291</strain>
    </source>
</reference>
<feature type="compositionally biased region" description="Acidic residues" evidence="2">
    <location>
        <begin position="504"/>
        <end position="514"/>
    </location>
</feature>
<dbReference type="InterPro" id="IPR018034">
    <property type="entry name" value="Kri1"/>
</dbReference>
<feature type="compositionally biased region" description="Basic and acidic residues" evidence="2">
    <location>
        <begin position="664"/>
        <end position="676"/>
    </location>
</feature>